<dbReference type="AlphaFoldDB" id="F4XRS1"/>
<protein>
    <submittedName>
        <fullName evidence="1">Uncharacterized protein</fullName>
    </submittedName>
</protein>
<reference evidence="2" key="1">
    <citation type="journal article" date="2011" name="Proc. Natl. Acad. Sci. U.S.A.">
        <title>Genomic insights into the physiology and ecology of the marine filamentous cyanobacterium Lyngbya majuscula.</title>
        <authorList>
            <person name="Jones A.C."/>
            <person name="Monroe E.A."/>
            <person name="Podell S."/>
            <person name="Hess W.R."/>
            <person name="Klages S."/>
            <person name="Esquenazi E."/>
            <person name="Niessen S."/>
            <person name="Hoover H."/>
            <person name="Rothmann M."/>
            <person name="Lasken R.S."/>
            <person name="Yates J.R.III."/>
            <person name="Reinhardt R."/>
            <person name="Kube M."/>
            <person name="Burkart M.D."/>
            <person name="Allen E.E."/>
            <person name="Dorrestein P.C."/>
            <person name="Gerwick W.H."/>
            <person name="Gerwick L."/>
        </authorList>
    </citation>
    <scope>NUCLEOTIDE SEQUENCE [LARGE SCALE GENOMIC DNA]</scope>
    <source>
        <strain evidence="2">3L</strain>
    </source>
</reference>
<name>F4XRS1_9CYAN</name>
<sequence>MPNLDISNKADNTITAKGYIEQILNQLLIDYQATQAERVKIYRWE</sequence>
<evidence type="ECO:0000313" key="1">
    <source>
        <dbReference type="EMBL" id="EGJ32640.1"/>
    </source>
</evidence>
<keyword evidence="2" id="KW-1185">Reference proteome</keyword>
<dbReference type="Proteomes" id="UP000003959">
    <property type="component" value="Unassembled WGS sequence"/>
</dbReference>
<proteinExistence type="predicted"/>
<gene>
    <name evidence="1" type="ORF">LYNGBM3L_05020</name>
</gene>
<dbReference type="EMBL" id="GL890907">
    <property type="protein sequence ID" value="EGJ32640.1"/>
    <property type="molecule type" value="Genomic_DNA"/>
</dbReference>
<accession>F4XRS1</accession>
<dbReference type="HOGENOM" id="CLU_3202167_0_0_3"/>
<evidence type="ECO:0000313" key="2">
    <source>
        <dbReference type="Proteomes" id="UP000003959"/>
    </source>
</evidence>
<organism evidence="1 2">
    <name type="scientific">Moorena producens 3L</name>
    <dbReference type="NCBI Taxonomy" id="489825"/>
    <lineage>
        <taxon>Bacteria</taxon>
        <taxon>Bacillati</taxon>
        <taxon>Cyanobacteriota</taxon>
        <taxon>Cyanophyceae</taxon>
        <taxon>Coleofasciculales</taxon>
        <taxon>Coleofasciculaceae</taxon>
        <taxon>Moorena</taxon>
    </lineage>
</organism>
<dbReference type="RefSeq" id="WP_008184109.1">
    <property type="nucleotide sequence ID" value="NZ_GL890907.1"/>
</dbReference>